<dbReference type="AlphaFoldDB" id="A0A9D4PE18"/>
<evidence type="ECO:0000313" key="1">
    <source>
        <dbReference type="EMBL" id="KAH7938969.1"/>
    </source>
</evidence>
<dbReference type="Proteomes" id="UP000821837">
    <property type="component" value="Chromosome 8"/>
</dbReference>
<reference evidence="1" key="2">
    <citation type="submission" date="2021-09" db="EMBL/GenBank/DDBJ databases">
        <authorList>
            <person name="Jia N."/>
            <person name="Wang J."/>
            <person name="Shi W."/>
            <person name="Du L."/>
            <person name="Sun Y."/>
            <person name="Zhan W."/>
            <person name="Jiang J."/>
            <person name="Wang Q."/>
            <person name="Zhang B."/>
            <person name="Ji P."/>
            <person name="Sakyi L.B."/>
            <person name="Cui X."/>
            <person name="Yuan T."/>
            <person name="Jiang B."/>
            <person name="Yang W."/>
            <person name="Lam T.T.-Y."/>
            <person name="Chang Q."/>
            <person name="Ding S."/>
            <person name="Wang X."/>
            <person name="Zhu J."/>
            <person name="Ruan X."/>
            <person name="Zhao L."/>
            <person name="Wei J."/>
            <person name="Que T."/>
            <person name="Du C."/>
            <person name="Cheng J."/>
            <person name="Dai P."/>
            <person name="Han X."/>
            <person name="Huang E."/>
            <person name="Gao Y."/>
            <person name="Liu J."/>
            <person name="Shao H."/>
            <person name="Ye R."/>
            <person name="Li L."/>
            <person name="Wei W."/>
            <person name="Wang X."/>
            <person name="Wang C."/>
            <person name="Huo Q."/>
            <person name="Li W."/>
            <person name="Guo W."/>
            <person name="Chen H."/>
            <person name="Chen S."/>
            <person name="Zhou L."/>
            <person name="Zhou L."/>
            <person name="Ni X."/>
            <person name="Tian J."/>
            <person name="Zhou Y."/>
            <person name="Sheng Y."/>
            <person name="Liu T."/>
            <person name="Pan Y."/>
            <person name="Xia L."/>
            <person name="Li J."/>
            <person name="Zhao F."/>
            <person name="Cao W."/>
        </authorList>
    </citation>
    <scope>NUCLEOTIDE SEQUENCE</scope>
    <source>
        <strain evidence="1">Rsan-2018</strain>
        <tissue evidence="1">Larvae</tissue>
    </source>
</reference>
<comment type="caution">
    <text evidence="1">The sequence shown here is derived from an EMBL/GenBank/DDBJ whole genome shotgun (WGS) entry which is preliminary data.</text>
</comment>
<name>A0A9D4PE18_RHISA</name>
<protein>
    <submittedName>
        <fullName evidence="1">Uncharacterized protein</fullName>
    </submittedName>
</protein>
<dbReference type="EMBL" id="JABSTV010001254">
    <property type="protein sequence ID" value="KAH7938969.1"/>
    <property type="molecule type" value="Genomic_DNA"/>
</dbReference>
<sequence length="132" mass="14901">MKSKRKISAADEEHWRVKIIGEYIIIPFSVMGSHGSGQRTSRRRLPSFVSRLVALAHHTRIQEVIVTCPTSVNPPVGEPLFQIHIHLISSTTTSRRLRGLHIIGTSSARLDRRGINADIDLETFHISVYKIK</sequence>
<gene>
    <name evidence="1" type="ORF">HPB52_003147</name>
</gene>
<proteinExistence type="predicted"/>
<keyword evidence="2" id="KW-1185">Reference proteome</keyword>
<reference evidence="1" key="1">
    <citation type="journal article" date="2020" name="Cell">
        <title>Large-Scale Comparative Analyses of Tick Genomes Elucidate Their Genetic Diversity and Vector Capacities.</title>
        <authorList>
            <consortium name="Tick Genome and Microbiome Consortium (TIGMIC)"/>
            <person name="Jia N."/>
            <person name="Wang J."/>
            <person name="Shi W."/>
            <person name="Du L."/>
            <person name="Sun Y."/>
            <person name="Zhan W."/>
            <person name="Jiang J.F."/>
            <person name="Wang Q."/>
            <person name="Zhang B."/>
            <person name="Ji P."/>
            <person name="Bell-Sakyi L."/>
            <person name="Cui X.M."/>
            <person name="Yuan T.T."/>
            <person name="Jiang B.G."/>
            <person name="Yang W.F."/>
            <person name="Lam T.T."/>
            <person name="Chang Q.C."/>
            <person name="Ding S.J."/>
            <person name="Wang X.J."/>
            <person name="Zhu J.G."/>
            <person name="Ruan X.D."/>
            <person name="Zhao L."/>
            <person name="Wei J.T."/>
            <person name="Ye R.Z."/>
            <person name="Que T.C."/>
            <person name="Du C.H."/>
            <person name="Zhou Y.H."/>
            <person name="Cheng J.X."/>
            <person name="Dai P.F."/>
            <person name="Guo W.B."/>
            <person name="Han X.H."/>
            <person name="Huang E.J."/>
            <person name="Li L.F."/>
            <person name="Wei W."/>
            <person name="Gao Y.C."/>
            <person name="Liu J.Z."/>
            <person name="Shao H.Z."/>
            <person name="Wang X."/>
            <person name="Wang C.C."/>
            <person name="Yang T.C."/>
            <person name="Huo Q.B."/>
            <person name="Li W."/>
            <person name="Chen H.Y."/>
            <person name="Chen S.E."/>
            <person name="Zhou L.G."/>
            <person name="Ni X.B."/>
            <person name="Tian J.H."/>
            <person name="Sheng Y."/>
            <person name="Liu T."/>
            <person name="Pan Y.S."/>
            <person name="Xia L.Y."/>
            <person name="Li J."/>
            <person name="Zhao F."/>
            <person name="Cao W.C."/>
        </authorList>
    </citation>
    <scope>NUCLEOTIDE SEQUENCE</scope>
    <source>
        <strain evidence="1">Rsan-2018</strain>
    </source>
</reference>
<accession>A0A9D4PE18</accession>
<evidence type="ECO:0000313" key="2">
    <source>
        <dbReference type="Proteomes" id="UP000821837"/>
    </source>
</evidence>
<organism evidence="1 2">
    <name type="scientific">Rhipicephalus sanguineus</name>
    <name type="common">Brown dog tick</name>
    <name type="synonym">Ixodes sanguineus</name>
    <dbReference type="NCBI Taxonomy" id="34632"/>
    <lineage>
        <taxon>Eukaryota</taxon>
        <taxon>Metazoa</taxon>
        <taxon>Ecdysozoa</taxon>
        <taxon>Arthropoda</taxon>
        <taxon>Chelicerata</taxon>
        <taxon>Arachnida</taxon>
        <taxon>Acari</taxon>
        <taxon>Parasitiformes</taxon>
        <taxon>Ixodida</taxon>
        <taxon>Ixodoidea</taxon>
        <taxon>Ixodidae</taxon>
        <taxon>Rhipicephalinae</taxon>
        <taxon>Rhipicephalus</taxon>
        <taxon>Rhipicephalus</taxon>
    </lineage>
</organism>